<feature type="binding site" evidence="13">
    <location>
        <begin position="243"/>
        <end position="244"/>
    </location>
    <ligand>
        <name>pyridoxal 5'-phosphate</name>
        <dbReference type="ChEBI" id="CHEBI:597326"/>
    </ligand>
</feature>
<evidence type="ECO:0000256" key="8">
    <source>
        <dbReference type="ARBA" id="ARBA00022898"/>
    </source>
</evidence>
<dbReference type="InterPro" id="IPR015421">
    <property type="entry name" value="PyrdxlP-dep_Trfase_major"/>
</dbReference>
<evidence type="ECO:0000256" key="2">
    <source>
        <dbReference type="ARBA" id="ARBA00005099"/>
    </source>
</evidence>
<evidence type="ECO:0000256" key="3">
    <source>
        <dbReference type="ARBA" id="ARBA00006904"/>
    </source>
</evidence>
<dbReference type="HAMAP" id="MF_00160">
    <property type="entry name" value="SerC_aminotrans_5"/>
    <property type="match status" value="1"/>
</dbReference>
<feature type="binding site" evidence="13">
    <location>
        <position position="170"/>
    </location>
    <ligand>
        <name>pyridoxal 5'-phosphate</name>
        <dbReference type="ChEBI" id="CHEBI:597326"/>
    </ligand>
</feature>
<evidence type="ECO:0000256" key="11">
    <source>
        <dbReference type="ARBA" id="ARBA00047630"/>
    </source>
</evidence>
<dbReference type="UniPathway" id="UPA00135">
    <property type="reaction ID" value="UER00197"/>
</dbReference>
<sequence>MTTLALPTDLLPADGRFGSGPSRIRPAQSDVLAALGTTVMGTSHRQPPVRHLVARVRTGLRDLLAVPDDYEVVLGNGGSTFFWDAATFALIRERSQHVSTGEFGAKFATAARRAPFLADPSVIAAEPGTLAVPEPEDGIDAYAWAQNETSTGVAAPVQRVPGTEALMLVDATSAAGGIGADLAECDAYYFAPQKAFGSDGGLWFAVLSSAALARIEEMGGRWVPESLSLAAAVENSRKEQTLNTPAIATLALMAEQVEWMLAGGGIDFAAGRCAESAGILYDWADRSEYATPFVTDPGARSPVVGTVDFTDDVDAARVASVLRENGVVDIEPYRKLGRNQIRVGMYPSVDPADVAALTACVDYVVENL</sequence>
<comment type="similarity">
    <text evidence="3 13">Belongs to the class-V pyridoxal-phosphate-dependent aminotransferase family. SerC subfamily.</text>
</comment>
<dbReference type="PANTHER" id="PTHR21152:SF40">
    <property type="entry name" value="ALANINE--GLYOXYLATE AMINOTRANSFERASE"/>
    <property type="match status" value="1"/>
</dbReference>
<protein>
    <recommendedName>
        <fullName evidence="13">Phosphoserine aminotransferase</fullName>
        <ecNumber evidence="13">2.6.1.52</ecNumber>
    </recommendedName>
    <alternativeName>
        <fullName evidence="13">Phosphohydroxythreonine aminotransferase</fullName>
        <shortName evidence="13">PSAT</shortName>
    </alternativeName>
</protein>
<evidence type="ECO:0000256" key="4">
    <source>
        <dbReference type="ARBA" id="ARBA00022490"/>
    </source>
</evidence>
<dbReference type="GO" id="GO:0006564">
    <property type="term" value="P:L-serine biosynthetic process"/>
    <property type="evidence" value="ECO:0007669"/>
    <property type="project" value="UniProtKB-UniRule"/>
</dbReference>
<evidence type="ECO:0000256" key="7">
    <source>
        <dbReference type="ARBA" id="ARBA00022679"/>
    </source>
</evidence>
<dbReference type="STRING" id="648782.SAMN04488554_3723"/>
<dbReference type="SUPFAM" id="SSF53383">
    <property type="entry name" value="PLP-dependent transferases"/>
    <property type="match status" value="1"/>
</dbReference>
<evidence type="ECO:0000256" key="9">
    <source>
        <dbReference type="ARBA" id="ARBA00023096"/>
    </source>
</evidence>
<evidence type="ECO:0000256" key="5">
    <source>
        <dbReference type="ARBA" id="ARBA00022576"/>
    </source>
</evidence>
<comment type="catalytic activity">
    <reaction evidence="12 13">
        <text>O-phospho-L-serine + 2-oxoglutarate = 3-phosphooxypyruvate + L-glutamate</text>
        <dbReference type="Rhea" id="RHEA:14329"/>
        <dbReference type="ChEBI" id="CHEBI:16810"/>
        <dbReference type="ChEBI" id="CHEBI:18110"/>
        <dbReference type="ChEBI" id="CHEBI:29985"/>
        <dbReference type="ChEBI" id="CHEBI:57524"/>
        <dbReference type="EC" id="2.6.1.52"/>
    </reaction>
</comment>
<dbReference type="UniPathway" id="UPA00244">
    <property type="reaction ID" value="UER00311"/>
</dbReference>
<dbReference type="InterPro" id="IPR006272">
    <property type="entry name" value="Pser_aminoTfrase_mycobac"/>
</dbReference>
<feature type="binding site" evidence="13">
    <location>
        <position position="103"/>
    </location>
    <ligand>
        <name>pyridoxal 5'-phosphate</name>
        <dbReference type="ChEBI" id="CHEBI:597326"/>
    </ligand>
</feature>
<evidence type="ECO:0000313" key="16">
    <source>
        <dbReference type="Proteomes" id="UP000199220"/>
    </source>
</evidence>
<name>A0A1H5MX07_9MICO</name>
<comment type="subunit">
    <text evidence="13">Homodimer.</text>
</comment>
<dbReference type="GO" id="GO:0004760">
    <property type="term" value="F:L-serine-pyruvate transaminase activity"/>
    <property type="evidence" value="ECO:0007669"/>
    <property type="project" value="TreeGrafter"/>
</dbReference>
<evidence type="ECO:0000313" key="15">
    <source>
        <dbReference type="EMBL" id="SEE93899.1"/>
    </source>
</evidence>
<dbReference type="Proteomes" id="UP000199220">
    <property type="component" value="Unassembled WGS sequence"/>
</dbReference>
<evidence type="ECO:0000259" key="14">
    <source>
        <dbReference type="Pfam" id="PF00266"/>
    </source>
</evidence>
<keyword evidence="5 13" id="KW-0032">Aminotransferase</keyword>
<proteinExistence type="inferred from homology"/>
<keyword evidence="10 13" id="KW-0718">Serine biosynthesis</keyword>
<evidence type="ECO:0000256" key="12">
    <source>
        <dbReference type="ARBA" id="ARBA00049007"/>
    </source>
</evidence>
<comment type="subcellular location">
    <subcellularLocation>
        <location evidence="13">Cytoplasm</location>
    </subcellularLocation>
</comment>
<comment type="cofactor">
    <cofactor evidence="13">
        <name>pyridoxal 5'-phosphate</name>
        <dbReference type="ChEBI" id="CHEBI:597326"/>
    </cofactor>
    <text evidence="13">Binds 1 pyridoxal phosphate per subunit.</text>
</comment>
<dbReference type="InterPro" id="IPR015422">
    <property type="entry name" value="PyrdxlP-dep_Trfase_small"/>
</dbReference>
<comment type="pathway">
    <text evidence="2 13">Amino-acid biosynthesis; L-serine biosynthesis; L-serine from 3-phospho-D-glycerate: step 2/3.</text>
</comment>
<dbReference type="PANTHER" id="PTHR21152">
    <property type="entry name" value="AMINOTRANSFERASE CLASS V"/>
    <property type="match status" value="1"/>
</dbReference>
<feature type="domain" description="Aminotransferase class V" evidence="14">
    <location>
        <begin position="41"/>
        <end position="327"/>
    </location>
</feature>
<keyword evidence="8 13" id="KW-0663">Pyridoxal phosphate</keyword>
<dbReference type="AlphaFoldDB" id="A0A1H5MX07"/>
<gene>
    <name evidence="13" type="primary">serC</name>
    <name evidence="15" type="ORF">SAMN04488554_3723</name>
</gene>
<evidence type="ECO:0000256" key="1">
    <source>
        <dbReference type="ARBA" id="ARBA00003483"/>
    </source>
</evidence>
<dbReference type="RefSeq" id="WP_217632503.1">
    <property type="nucleotide sequence ID" value="NZ_FNTX01000002.1"/>
</dbReference>
<dbReference type="InterPro" id="IPR015424">
    <property type="entry name" value="PyrdxlP-dep_Trfase"/>
</dbReference>
<comment type="function">
    <text evidence="1 13">Catalyzes the reversible conversion of 3-phosphohydroxypyruvate to phosphoserine and of 3-hydroxy-2-oxo-4-phosphonooxybutanoate to phosphohydroxythreonine.</text>
</comment>
<feature type="binding site" evidence="13">
    <location>
        <position position="149"/>
    </location>
    <ligand>
        <name>pyridoxal 5'-phosphate</name>
        <dbReference type="ChEBI" id="CHEBI:597326"/>
    </ligand>
</feature>
<dbReference type="GO" id="GO:0019265">
    <property type="term" value="P:glycine biosynthetic process, by transamination of glyoxylate"/>
    <property type="evidence" value="ECO:0007669"/>
    <property type="project" value="TreeGrafter"/>
</dbReference>
<dbReference type="GO" id="GO:0030170">
    <property type="term" value="F:pyridoxal phosphate binding"/>
    <property type="evidence" value="ECO:0007669"/>
    <property type="project" value="UniProtKB-UniRule"/>
</dbReference>
<feature type="binding site" evidence="13">
    <location>
        <position position="193"/>
    </location>
    <ligand>
        <name>pyridoxal 5'-phosphate</name>
        <dbReference type="ChEBI" id="CHEBI:597326"/>
    </ligand>
</feature>
<organism evidence="15 16">
    <name type="scientific">Ruania alba</name>
    <dbReference type="NCBI Taxonomy" id="648782"/>
    <lineage>
        <taxon>Bacteria</taxon>
        <taxon>Bacillati</taxon>
        <taxon>Actinomycetota</taxon>
        <taxon>Actinomycetes</taxon>
        <taxon>Micrococcales</taxon>
        <taxon>Ruaniaceae</taxon>
        <taxon>Ruania</taxon>
    </lineage>
</organism>
<dbReference type="GO" id="GO:0008615">
    <property type="term" value="P:pyridoxine biosynthetic process"/>
    <property type="evidence" value="ECO:0007669"/>
    <property type="project" value="UniProtKB-UniRule"/>
</dbReference>
<dbReference type="GO" id="GO:0008453">
    <property type="term" value="F:alanine-glyoxylate transaminase activity"/>
    <property type="evidence" value="ECO:0007669"/>
    <property type="project" value="TreeGrafter"/>
</dbReference>
<keyword evidence="6 13" id="KW-0028">Amino-acid biosynthesis</keyword>
<dbReference type="EMBL" id="FNTX01000002">
    <property type="protein sequence ID" value="SEE93899.1"/>
    <property type="molecule type" value="Genomic_DNA"/>
</dbReference>
<keyword evidence="7 13" id="KW-0808">Transferase</keyword>
<dbReference type="InterPro" id="IPR022278">
    <property type="entry name" value="Pser_aminoTfrase"/>
</dbReference>
<dbReference type="NCBIfam" id="TIGR01366">
    <property type="entry name" value="serC_3"/>
    <property type="match status" value="1"/>
</dbReference>
<reference evidence="16" key="1">
    <citation type="submission" date="2016-10" db="EMBL/GenBank/DDBJ databases">
        <authorList>
            <person name="Varghese N."/>
            <person name="Submissions S."/>
        </authorList>
    </citation>
    <scope>NUCLEOTIDE SEQUENCE [LARGE SCALE GENOMIC DNA]</scope>
    <source>
        <strain evidence="16">DSM 21368</strain>
    </source>
</reference>
<feature type="modified residue" description="N6-(pyridoxal phosphate)lysine" evidence="13">
    <location>
        <position position="194"/>
    </location>
</feature>
<evidence type="ECO:0000256" key="13">
    <source>
        <dbReference type="HAMAP-Rule" id="MF_00160"/>
    </source>
</evidence>
<dbReference type="Gene3D" id="3.40.640.10">
    <property type="entry name" value="Type I PLP-dependent aspartate aminotransferase-like (Major domain)"/>
    <property type="match status" value="1"/>
</dbReference>
<dbReference type="Gene3D" id="3.90.1150.10">
    <property type="entry name" value="Aspartate Aminotransferase, domain 1"/>
    <property type="match status" value="1"/>
</dbReference>
<keyword evidence="4 13" id="KW-0963">Cytoplasm</keyword>
<comment type="catalytic activity">
    <reaction evidence="11 13">
        <text>4-(phosphooxy)-L-threonine + 2-oxoglutarate = (R)-3-hydroxy-2-oxo-4-phosphooxybutanoate + L-glutamate</text>
        <dbReference type="Rhea" id="RHEA:16573"/>
        <dbReference type="ChEBI" id="CHEBI:16810"/>
        <dbReference type="ChEBI" id="CHEBI:29985"/>
        <dbReference type="ChEBI" id="CHEBI:58452"/>
        <dbReference type="ChEBI" id="CHEBI:58538"/>
        <dbReference type="EC" id="2.6.1.52"/>
    </reaction>
</comment>
<comment type="caution">
    <text evidence="13">Lacks conserved residue(s) required for the propagation of feature annotation.</text>
</comment>
<keyword evidence="16" id="KW-1185">Reference proteome</keyword>
<feature type="binding site" evidence="13">
    <location>
        <position position="45"/>
    </location>
    <ligand>
        <name>L-glutamate</name>
        <dbReference type="ChEBI" id="CHEBI:29985"/>
    </ligand>
</feature>
<dbReference type="InterPro" id="IPR000192">
    <property type="entry name" value="Aminotrans_V_dom"/>
</dbReference>
<comment type="pathway">
    <text evidence="13">Cofactor biosynthesis; pyridoxine 5'-phosphate biosynthesis; pyridoxine 5'-phosphate from D-erythrose 4-phosphate: step 3/5.</text>
</comment>
<evidence type="ECO:0000256" key="10">
    <source>
        <dbReference type="ARBA" id="ARBA00023299"/>
    </source>
</evidence>
<dbReference type="GO" id="GO:0004648">
    <property type="term" value="F:O-phospho-L-serine:2-oxoglutarate aminotransferase activity"/>
    <property type="evidence" value="ECO:0007669"/>
    <property type="project" value="UniProtKB-UniRule"/>
</dbReference>
<dbReference type="Pfam" id="PF00266">
    <property type="entry name" value="Aminotran_5"/>
    <property type="match status" value="1"/>
</dbReference>
<dbReference type="PIRSF" id="PIRSF000525">
    <property type="entry name" value="SerC"/>
    <property type="match status" value="1"/>
</dbReference>
<dbReference type="GO" id="GO:0005737">
    <property type="term" value="C:cytoplasm"/>
    <property type="evidence" value="ECO:0007669"/>
    <property type="project" value="UniProtKB-SubCell"/>
</dbReference>
<evidence type="ECO:0000256" key="6">
    <source>
        <dbReference type="ARBA" id="ARBA00022605"/>
    </source>
</evidence>
<keyword evidence="9 13" id="KW-0664">Pyridoxine biosynthesis</keyword>
<accession>A0A1H5MX07</accession>
<dbReference type="EC" id="2.6.1.52" evidence="13"/>